<evidence type="ECO:0008006" key="2">
    <source>
        <dbReference type="Google" id="ProtNLM"/>
    </source>
</evidence>
<gene>
    <name evidence="1" type="ORF">MNB_SM-7-318</name>
</gene>
<accession>A0A1W1BDD4</accession>
<organism evidence="1">
    <name type="scientific">hydrothermal vent metagenome</name>
    <dbReference type="NCBI Taxonomy" id="652676"/>
    <lineage>
        <taxon>unclassified sequences</taxon>
        <taxon>metagenomes</taxon>
        <taxon>ecological metagenomes</taxon>
    </lineage>
</organism>
<name>A0A1W1BDD4_9ZZZZ</name>
<sequence>MLLTYHLDGALQDLRDIIAITKQDIEDIKQANADEQFSRLPLKEEKIASFEAKKAMIDHEISKLMSSNPNRDLPNLLDDEQHVKLDELKKELHNLKEINQKYARMVLTVSALYNEFLEKIVPTEMNGYDKVASKNPSLLEIRV</sequence>
<reference evidence="1" key="1">
    <citation type="submission" date="2016-10" db="EMBL/GenBank/DDBJ databases">
        <authorList>
            <person name="de Groot N.N."/>
        </authorList>
    </citation>
    <scope>NUCLEOTIDE SEQUENCE</scope>
</reference>
<dbReference type="EMBL" id="FPHB01000016">
    <property type="protein sequence ID" value="SFV51485.1"/>
    <property type="molecule type" value="Genomic_DNA"/>
</dbReference>
<proteinExistence type="predicted"/>
<evidence type="ECO:0000313" key="1">
    <source>
        <dbReference type="EMBL" id="SFV51485.1"/>
    </source>
</evidence>
<dbReference type="AlphaFoldDB" id="A0A1W1BDD4"/>
<protein>
    <recommendedName>
        <fullName evidence="2">Flagellar biosynthesis protein FlgN</fullName>
    </recommendedName>
</protein>